<dbReference type="EMBL" id="JARBJD010000340">
    <property type="protein sequence ID" value="KAK2943547.1"/>
    <property type="molecule type" value="Genomic_DNA"/>
</dbReference>
<comment type="caution">
    <text evidence="2">The sequence shown here is derived from an EMBL/GenBank/DDBJ whole genome shotgun (WGS) entry which is preliminary data.</text>
</comment>
<evidence type="ECO:0000256" key="1">
    <source>
        <dbReference type="SAM" id="MobiDB-lite"/>
    </source>
</evidence>
<gene>
    <name evidence="2" type="ORF">BLNAU_21534</name>
</gene>
<reference evidence="2 3" key="1">
    <citation type="journal article" date="2022" name="bioRxiv">
        <title>Genomics of Preaxostyla Flagellates Illuminates Evolutionary Transitions and the Path Towards Mitochondrial Loss.</title>
        <authorList>
            <person name="Novak L.V.F."/>
            <person name="Treitli S.C."/>
            <person name="Pyrih J."/>
            <person name="Halakuc P."/>
            <person name="Pipaliya S.V."/>
            <person name="Vacek V."/>
            <person name="Brzon O."/>
            <person name="Soukal P."/>
            <person name="Eme L."/>
            <person name="Dacks J.B."/>
            <person name="Karnkowska A."/>
            <person name="Elias M."/>
            <person name="Hampl V."/>
        </authorList>
    </citation>
    <scope>NUCLEOTIDE SEQUENCE [LARGE SCALE GENOMIC DNA]</scope>
    <source>
        <strain evidence="2">NAU3</strain>
        <tissue evidence="2">Gut</tissue>
    </source>
</reference>
<dbReference type="Proteomes" id="UP001281761">
    <property type="component" value="Unassembled WGS sequence"/>
</dbReference>
<feature type="region of interest" description="Disordered" evidence="1">
    <location>
        <begin position="1"/>
        <end position="52"/>
    </location>
</feature>
<accession>A0ABQ9WVL8</accession>
<evidence type="ECO:0000313" key="2">
    <source>
        <dbReference type="EMBL" id="KAK2943547.1"/>
    </source>
</evidence>
<protein>
    <submittedName>
        <fullName evidence="2">Uncharacterized protein</fullName>
    </submittedName>
</protein>
<name>A0ABQ9WVL8_9EUKA</name>
<sequence length="102" mass="10423">MTASSENGTTDTTAATRTKARTEPARAPHTLPQRTPAPAIRTQLGGTSQNQLSAPLASLLPKSTHFSAGSADGSAKSCESARIVPATETRAPGARAELPCIP</sequence>
<keyword evidence="3" id="KW-1185">Reference proteome</keyword>
<evidence type="ECO:0000313" key="3">
    <source>
        <dbReference type="Proteomes" id="UP001281761"/>
    </source>
</evidence>
<proteinExistence type="predicted"/>
<organism evidence="2 3">
    <name type="scientific">Blattamonas nauphoetae</name>
    <dbReference type="NCBI Taxonomy" id="2049346"/>
    <lineage>
        <taxon>Eukaryota</taxon>
        <taxon>Metamonada</taxon>
        <taxon>Preaxostyla</taxon>
        <taxon>Oxymonadida</taxon>
        <taxon>Blattamonas</taxon>
    </lineage>
</organism>